<reference evidence="2" key="1">
    <citation type="journal article" date="2020" name="Ecol. Evol.">
        <title>Genome structure and content of the rice root-knot nematode (Meloidogyne graminicola).</title>
        <authorList>
            <person name="Phan N.T."/>
            <person name="Danchin E.G.J."/>
            <person name="Klopp C."/>
            <person name="Perfus-Barbeoch L."/>
            <person name="Kozlowski D.K."/>
            <person name="Koutsovoulos G.D."/>
            <person name="Lopez-Roques C."/>
            <person name="Bouchez O."/>
            <person name="Zahm M."/>
            <person name="Besnard G."/>
            <person name="Bellafiore S."/>
        </authorList>
    </citation>
    <scope>NUCLEOTIDE SEQUENCE</scope>
    <source>
        <strain evidence="2">VN-18</strain>
    </source>
</reference>
<dbReference type="InterPro" id="IPR043136">
    <property type="entry name" value="B30.2/SPRY_sf"/>
</dbReference>
<evidence type="ECO:0000313" key="3">
    <source>
        <dbReference type="Proteomes" id="UP000605970"/>
    </source>
</evidence>
<organism evidence="2 3">
    <name type="scientific">Meloidogyne graminicola</name>
    <dbReference type="NCBI Taxonomy" id="189291"/>
    <lineage>
        <taxon>Eukaryota</taxon>
        <taxon>Metazoa</taxon>
        <taxon>Ecdysozoa</taxon>
        <taxon>Nematoda</taxon>
        <taxon>Chromadorea</taxon>
        <taxon>Rhabditida</taxon>
        <taxon>Tylenchina</taxon>
        <taxon>Tylenchomorpha</taxon>
        <taxon>Tylenchoidea</taxon>
        <taxon>Meloidogynidae</taxon>
        <taxon>Meloidogyninae</taxon>
        <taxon>Meloidogyne</taxon>
    </lineage>
</organism>
<evidence type="ECO:0008006" key="4">
    <source>
        <dbReference type="Google" id="ProtNLM"/>
    </source>
</evidence>
<feature type="region of interest" description="Disordered" evidence="1">
    <location>
        <begin position="1"/>
        <end position="23"/>
    </location>
</feature>
<gene>
    <name evidence="2" type="ORF">Mgra_00008849</name>
</gene>
<dbReference type="AlphaFoldDB" id="A0A8S9ZEP7"/>
<protein>
    <recommendedName>
        <fullName evidence="4">SPRY domain-containing protein</fullName>
    </recommendedName>
</protein>
<feature type="compositionally biased region" description="Polar residues" evidence="1">
    <location>
        <begin position="1"/>
        <end position="10"/>
    </location>
</feature>
<keyword evidence="3" id="KW-1185">Reference proteome</keyword>
<proteinExistence type="predicted"/>
<evidence type="ECO:0000313" key="2">
    <source>
        <dbReference type="EMBL" id="KAF7630883.1"/>
    </source>
</evidence>
<dbReference type="Proteomes" id="UP000605970">
    <property type="component" value="Unassembled WGS sequence"/>
</dbReference>
<accession>A0A8S9ZEP7</accession>
<comment type="caution">
    <text evidence="2">The sequence shown here is derived from an EMBL/GenBank/DDBJ whole genome shotgun (WGS) entry which is preliminary data.</text>
</comment>
<name>A0A8S9ZEP7_9BILA</name>
<evidence type="ECO:0000256" key="1">
    <source>
        <dbReference type="SAM" id="MobiDB-lite"/>
    </source>
</evidence>
<sequence length="231" mass="26558">MSESSSNSNLDGKAEEDSVAINPENKELKEEKSLCFVKVSNKWNVLIDSTFCGNECLGYNSNVVCMNGIGFIQTLNETNIRYFNRKDKHGITKRAEIIAENCFNKPNEYSEISQLNYYEIKLQTEGNTWIEIGFKKANDFYVNFKLMGCSISYNYNFKYFKPPSICLKNGDVIGCGLVYPSGNINNKFPYVFFTHNGEQKVFFQYSEDFNLIDGIKIKKLLRSMEVTDTYC</sequence>
<dbReference type="Gene3D" id="2.60.120.920">
    <property type="match status" value="1"/>
</dbReference>
<dbReference type="EMBL" id="JABEBT010000126">
    <property type="protein sequence ID" value="KAF7630883.1"/>
    <property type="molecule type" value="Genomic_DNA"/>
</dbReference>